<dbReference type="PANTHER" id="PTHR31669">
    <property type="entry name" value="PROTEIN FAR1-RELATED SEQUENCE 10-RELATED"/>
    <property type="match status" value="1"/>
</dbReference>
<dbReference type="Pfam" id="PF04434">
    <property type="entry name" value="SWIM"/>
    <property type="match status" value="1"/>
</dbReference>
<dbReference type="PANTHER" id="PTHR31669:SF283">
    <property type="entry name" value="PROTEIN FAR1-RELATED SEQUENCE"/>
    <property type="match status" value="1"/>
</dbReference>
<gene>
    <name evidence="9" type="primary">LOC110788464</name>
</gene>
<evidence type="ECO:0000313" key="9">
    <source>
        <dbReference type="RefSeq" id="XP_021848797.2"/>
    </source>
</evidence>
<accession>A0A9R0IGJ8</accession>
<evidence type="ECO:0000256" key="2">
    <source>
        <dbReference type="ARBA" id="ARBA00022723"/>
    </source>
</evidence>
<name>A0A9R0IGJ8_SPIOL</name>
<keyword evidence="8" id="KW-1185">Reference proteome</keyword>
<evidence type="ECO:0000256" key="3">
    <source>
        <dbReference type="ARBA" id="ARBA00022771"/>
    </source>
</evidence>
<dbReference type="AlphaFoldDB" id="A0A9R0IGJ8"/>
<sequence length="464" mass="54476">MNKEEVKLNLSGGDARAMVDYFNKLTADNQNFFHMERYAEGGGLQDIVWVDARSRATCKEFGDDPAMRRALKETKKDTTHRWCLWHILKKFPKYLNKHENYEDLKAELENVIYNSNDPVTFEMAWNDVIVHYVVKYNSAYKWLEVYTKDVFWAGTRTIQRSESYNHFLKGYVDRNTYLYQFVQSYLKAMAKKAMDEHSTYRSDQRFIRQLATVFHVETLFRKIYTDRAYSLVQEEVRKICYKTVTVSRTITCDSGTIIEYIFYDRKWIKPKNSRAAEILTENRVQYVVTYHSSTHEAYCQCKGFECKGILCRHVIKVYDMKGVREDIIPEKFILQRWWKDIPRKIIRVKVSYHDPSKTEDVIKYDSMMRKLESICSKASSYQESMSVVTVMMSLMDIRVDEVIVMVNQNKLKAEQAAFVTNNKVLGTSSSVANDKVVADTPQSVAMINSQCRRPDQTPVNVCHK</sequence>
<evidence type="ECO:0000256" key="1">
    <source>
        <dbReference type="ARBA" id="ARBA00005889"/>
    </source>
</evidence>
<evidence type="ECO:0000256" key="5">
    <source>
        <dbReference type="PROSITE-ProRule" id="PRU00325"/>
    </source>
</evidence>
<dbReference type="GO" id="GO:0006355">
    <property type="term" value="P:regulation of DNA-templated transcription"/>
    <property type="evidence" value="ECO:0007669"/>
    <property type="project" value="UniProtKB-UniRule"/>
</dbReference>
<dbReference type="InterPro" id="IPR031052">
    <property type="entry name" value="FHY3/FAR1"/>
</dbReference>
<comment type="function">
    <text evidence="6">Putative transcription activator involved in regulating light control of development.</text>
</comment>
<keyword evidence="6" id="KW-0539">Nucleus</keyword>
<dbReference type="RefSeq" id="XP_021848797.2">
    <property type="nucleotide sequence ID" value="XM_021993105.2"/>
</dbReference>
<dbReference type="InterPro" id="IPR006564">
    <property type="entry name" value="Znf_PMZ"/>
</dbReference>
<keyword evidence="3 5" id="KW-0863">Zinc-finger</keyword>
<evidence type="ECO:0000259" key="7">
    <source>
        <dbReference type="PROSITE" id="PS50966"/>
    </source>
</evidence>
<comment type="subcellular location">
    <subcellularLocation>
        <location evidence="6">Nucleus</location>
    </subcellularLocation>
</comment>
<keyword evidence="4 6" id="KW-0862">Zinc</keyword>
<proteinExistence type="inferred from homology"/>
<organism evidence="8 9">
    <name type="scientific">Spinacia oleracea</name>
    <name type="common">Spinach</name>
    <dbReference type="NCBI Taxonomy" id="3562"/>
    <lineage>
        <taxon>Eukaryota</taxon>
        <taxon>Viridiplantae</taxon>
        <taxon>Streptophyta</taxon>
        <taxon>Embryophyta</taxon>
        <taxon>Tracheophyta</taxon>
        <taxon>Spermatophyta</taxon>
        <taxon>Magnoliopsida</taxon>
        <taxon>eudicotyledons</taxon>
        <taxon>Gunneridae</taxon>
        <taxon>Pentapetalae</taxon>
        <taxon>Caryophyllales</taxon>
        <taxon>Chenopodiaceae</taxon>
        <taxon>Chenopodioideae</taxon>
        <taxon>Anserineae</taxon>
        <taxon>Spinacia</taxon>
    </lineage>
</organism>
<reference evidence="9" key="2">
    <citation type="submission" date="2025-08" db="UniProtKB">
        <authorList>
            <consortium name="RefSeq"/>
        </authorList>
    </citation>
    <scope>IDENTIFICATION</scope>
    <source>
        <tissue evidence="9">Leaf</tissue>
    </source>
</reference>
<evidence type="ECO:0000313" key="8">
    <source>
        <dbReference type="Proteomes" id="UP000813463"/>
    </source>
</evidence>
<protein>
    <recommendedName>
        <fullName evidence="6">Protein FAR1-RELATED SEQUENCE</fullName>
    </recommendedName>
</protein>
<keyword evidence="2 6" id="KW-0479">Metal-binding</keyword>
<reference evidence="8" key="1">
    <citation type="journal article" date="2021" name="Nat. Commun.">
        <title>Genomic analyses provide insights into spinach domestication and the genetic basis of agronomic traits.</title>
        <authorList>
            <person name="Cai X."/>
            <person name="Sun X."/>
            <person name="Xu C."/>
            <person name="Sun H."/>
            <person name="Wang X."/>
            <person name="Ge C."/>
            <person name="Zhang Z."/>
            <person name="Wang Q."/>
            <person name="Fei Z."/>
            <person name="Jiao C."/>
            <person name="Wang Q."/>
        </authorList>
    </citation>
    <scope>NUCLEOTIDE SEQUENCE [LARGE SCALE GENOMIC DNA]</scope>
    <source>
        <strain evidence="8">cv. Varoflay</strain>
    </source>
</reference>
<dbReference type="GO" id="GO:0005634">
    <property type="term" value="C:nucleus"/>
    <property type="evidence" value="ECO:0007669"/>
    <property type="project" value="UniProtKB-SubCell"/>
</dbReference>
<dbReference type="PROSITE" id="PS50966">
    <property type="entry name" value="ZF_SWIM"/>
    <property type="match status" value="1"/>
</dbReference>
<dbReference type="KEGG" id="soe:110788464"/>
<evidence type="ECO:0000256" key="4">
    <source>
        <dbReference type="ARBA" id="ARBA00022833"/>
    </source>
</evidence>
<dbReference type="InterPro" id="IPR007527">
    <property type="entry name" value="Znf_SWIM"/>
</dbReference>
<feature type="domain" description="SWIM-type" evidence="7">
    <location>
        <begin position="286"/>
        <end position="322"/>
    </location>
</feature>
<dbReference type="Proteomes" id="UP000813463">
    <property type="component" value="Chromosome 3"/>
</dbReference>
<evidence type="ECO:0000256" key="6">
    <source>
        <dbReference type="RuleBase" id="RU367018"/>
    </source>
</evidence>
<comment type="similarity">
    <text evidence="1 6">Belongs to the FHY3/FAR1 family.</text>
</comment>
<dbReference type="GO" id="GO:0008270">
    <property type="term" value="F:zinc ion binding"/>
    <property type="evidence" value="ECO:0007669"/>
    <property type="project" value="UniProtKB-UniRule"/>
</dbReference>
<dbReference type="SMART" id="SM00575">
    <property type="entry name" value="ZnF_PMZ"/>
    <property type="match status" value="1"/>
</dbReference>
<dbReference type="GeneID" id="110788464"/>